<feature type="transmembrane region" description="Helical" evidence="1">
    <location>
        <begin position="112"/>
        <end position="132"/>
    </location>
</feature>
<feature type="transmembrane region" description="Helical" evidence="1">
    <location>
        <begin position="308"/>
        <end position="327"/>
    </location>
</feature>
<organism evidence="2">
    <name type="scientific">Medioppia subpectinata</name>
    <dbReference type="NCBI Taxonomy" id="1979941"/>
    <lineage>
        <taxon>Eukaryota</taxon>
        <taxon>Metazoa</taxon>
        <taxon>Ecdysozoa</taxon>
        <taxon>Arthropoda</taxon>
        <taxon>Chelicerata</taxon>
        <taxon>Arachnida</taxon>
        <taxon>Acari</taxon>
        <taxon>Acariformes</taxon>
        <taxon>Sarcoptiformes</taxon>
        <taxon>Oribatida</taxon>
        <taxon>Brachypylina</taxon>
        <taxon>Oppioidea</taxon>
        <taxon>Oppiidae</taxon>
        <taxon>Medioppia</taxon>
    </lineage>
</organism>
<protein>
    <recommendedName>
        <fullName evidence="4">Nose resistant-to-fluoxetine protein N-terminal domain-containing protein</fullName>
    </recommendedName>
</protein>
<proteinExistence type="predicted"/>
<gene>
    <name evidence="2" type="ORF">OSB1V03_LOCUS1295</name>
</gene>
<evidence type="ECO:0008006" key="4">
    <source>
        <dbReference type="Google" id="ProtNLM"/>
    </source>
</evidence>
<dbReference type="AlphaFoldDB" id="A0A7R9KDG2"/>
<name>A0A7R9KDG2_9ACAR</name>
<dbReference type="PANTHER" id="PTHR11161:SF0">
    <property type="entry name" value="O-ACYLTRANSFERASE LIKE PROTEIN"/>
    <property type="match status" value="1"/>
</dbReference>
<feature type="transmembrane region" description="Helical" evidence="1">
    <location>
        <begin position="387"/>
        <end position="407"/>
    </location>
</feature>
<dbReference type="OrthoDB" id="6501654at2759"/>
<evidence type="ECO:0000313" key="3">
    <source>
        <dbReference type="Proteomes" id="UP000759131"/>
    </source>
</evidence>
<accession>A0A7R9KDG2</accession>
<dbReference type="InterPro" id="IPR052728">
    <property type="entry name" value="O2_lipid_transport_reg"/>
</dbReference>
<dbReference type="PANTHER" id="PTHR11161">
    <property type="entry name" value="O-ACYLTRANSFERASE"/>
    <property type="match status" value="1"/>
</dbReference>
<keyword evidence="1" id="KW-0472">Membrane</keyword>
<keyword evidence="1" id="KW-0812">Transmembrane</keyword>
<feature type="transmembrane region" description="Helical" evidence="1">
    <location>
        <begin position="274"/>
        <end position="296"/>
    </location>
</feature>
<feature type="transmembrane region" description="Helical" evidence="1">
    <location>
        <begin position="173"/>
        <end position="193"/>
    </location>
</feature>
<evidence type="ECO:0000256" key="1">
    <source>
        <dbReference type="SAM" id="Phobius"/>
    </source>
</evidence>
<sequence length="520" mass="59750">MLNPEEVDQPVIKGQYCAMDTNFILDMKIENIEKSDNFGEVMNKSVFATNIMKGLLGSYMETILDVQNSNNTNNEWIEYMEYGITKDMKIISGFCLPTTCRPEDLSDAINEILLAIFATLTLMVILGTILHCSSRQSLINRFVGKTTIAYILRCFSAKKSAKQIFSLRQYEKYIRLLPMIAAGVLISFIYDLIGDGPFWATAKYSSADFQLYALSPLAFLALYKMPRFGVLWNVFLLAIGISIPLITRFYFNIPHIWQGFSADTTSATIAAWTYHYWSSLPYFQTYIVGILAGYAIRRHPKAYLGGRIGETIISLITFSMTFGICWWNKDFSHFSYRYTRLNGYEQHLYLLIHKVFYLSGFCWLFYACATGRAETINKIMGWKGFNVINNLALEIYLLHMFAIVYRVGTLREQVTYNDYYVISSAISDFIITYLAAPFKANQLSNGLDTLSDDYDFEGTDNSLLNETDSESNDDYEDNRCSEDEIIDKMIDIMTPEDYNEGKRRKDWVLLAEILAQRPKD</sequence>
<feature type="transmembrane region" description="Helical" evidence="1">
    <location>
        <begin position="419"/>
        <end position="436"/>
    </location>
</feature>
<feature type="transmembrane region" description="Helical" evidence="1">
    <location>
        <begin position="205"/>
        <end position="223"/>
    </location>
</feature>
<dbReference type="Proteomes" id="UP000759131">
    <property type="component" value="Unassembled WGS sequence"/>
</dbReference>
<reference evidence="2" key="1">
    <citation type="submission" date="2020-11" db="EMBL/GenBank/DDBJ databases">
        <authorList>
            <person name="Tran Van P."/>
        </authorList>
    </citation>
    <scope>NUCLEOTIDE SEQUENCE</scope>
</reference>
<feature type="transmembrane region" description="Helical" evidence="1">
    <location>
        <begin position="230"/>
        <end position="251"/>
    </location>
</feature>
<keyword evidence="3" id="KW-1185">Reference proteome</keyword>
<keyword evidence="1" id="KW-1133">Transmembrane helix</keyword>
<feature type="transmembrane region" description="Helical" evidence="1">
    <location>
        <begin position="347"/>
        <end position="366"/>
    </location>
</feature>
<dbReference type="EMBL" id="CAJPIZ010000360">
    <property type="protein sequence ID" value="CAG2101244.1"/>
    <property type="molecule type" value="Genomic_DNA"/>
</dbReference>
<evidence type="ECO:0000313" key="2">
    <source>
        <dbReference type="EMBL" id="CAD7620814.1"/>
    </source>
</evidence>
<dbReference type="EMBL" id="OC854935">
    <property type="protein sequence ID" value="CAD7620814.1"/>
    <property type="molecule type" value="Genomic_DNA"/>
</dbReference>